<name>A0ACC3YE87_COLTU</name>
<accession>A0ACC3YE87</accession>
<proteinExistence type="predicted"/>
<organism evidence="1 2">
    <name type="scientific">Colletotrichum truncatum</name>
    <name type="common">Anthracnose fungus</name>
    <name type="synonym">Colletotrichum capsici</name>
    <dbReference type="NCBI Taxonomy" id="5467"/>
    <lineage>
        <taxon>Eukaryota</taxon>
        <taxon>Fungi</taxon>
        <taxon>Dikarya</taxon>
        <taxon>Ascomycota</taxon>
        <taxon>Pezizomycotina</taxon>
        <taxon>Sordariomycetes</taxon>
        <taxon>Hypocreomycetidae</taxon>
        <taxon>Glomerellales</taxon>
        <taxon>Glomerellaceae</taxon>
        <taxon>Colletotrichum</taxon>
        <taxon>Colletotrichum truncatum species complex</taxon>
    </lineage>
</organism>
<evidence type="ECO:0000313" key="1">
    <source>
        <dbReference type="EMBL" id="KAL0930186.1"/>
    </source>
</evidence>
<dbReference type="EMBL" id="VUJX02000012">
    <property type="protein sequence ID" value="KAL0930186.1"/>
    <property type="molecule type" value="Genomic_DNA"/>
</dbReference>
<gene>
    <name evidence="1" type="ORF">CTRU02_215006</name>
</gene>
<evidence type="ECO:0000313" key="2">
    <source>
        <dbReference type="Proteomes" id="UP000805649"/>
    </source>
</evidence>
<keyword evidence="2" id="KW-1185">Reference proteome</keyword>
<dbReference type="Proteomes" id="UP000805649">
    <property type="component" value="Unassembled WGS sequence"/>
</dbReference>
<protein>
    <submittedName>
        <fullName evidence="1">Uncharacterized protein</fullName>
    </submittedName>
</protein>
<comment type="caution">
    <text evidence="1">The sequence shown here is derived from an EMBL/GenBank/DDBJ whole genome shotgun (WGS) entry which is preliminary data.</text>
</comment>
<reference evidence="1 2" key="1">
    <citation type="journal article" date="2020" name="Phytopathology">
        <title>Genome Sequence Resources of Colletotrichum truncatum, C. plurivorum, C. musicola, and C. sojae: Four Species Pathogenic to Soybean (Glycine max).</title>
        <authorList>
            <person name="Rogerio F."/>
            <person name="Boufleur T.R."/>
            <person name="Ciampi-Guillardi M."/>
            <person name="Sukno S.A."/>
            <person name="Thon M.R."/>
            <person name="Massola Junior N.S."/>
            <person name="Baroncelli R."/>
        </authorList>
    </citation>
    <scope>NUCLEOTIDE SEQUENCE [LARGE SCALE GENOMIC DNA]</scope>
    <source>
        <strain evidence="1 2">CMES1059</strain>
    </source>
</reference>
<sequence>MLSVLAIIGLLALVGFLWLLSTVIIQVLYNLFFHPLSRYPGPRLAAITPLVHVYYFVAGDAVLWLDRLHRKYGEVVRVEPDRLSYIAPQAWKDIYGHATATRKANSKENKNSKNLFSNDSYSISSAHGPEHQRLRKIFSNAFSDRAITKQEPMLTLYARQMVNLVHRKIADAGSSDDSVVLDAVSLFNFATFDIMADLAFGESLGCLENGGSNSWVDAVQVNFKSMIIKSKLRQHPVLSYVWNTFQPKADKKAAAIHVQESHDRVTKRLEKGPNARDDIWGLVLRAEGPNALTRTEMNNNANNFMIVGTETSATALSALTYLLLRNPDKLQRLLKEVRSVGGRRQINNETVRGMPYLQACLSECLRLHPPVPTGGLRVIGQGGNTVLGHHLPEDTKMSIATWTAFRIPMFWKNGDMFVPERWIPGEPGYEEYHAHDRHGVFQAFGTGPRACIGKNLAHQEMRLLYANFLSNFDIELCPESHRWMEDQKCWTLWFKERLPIKVSSRMSDDAS</sequence>